<evidence type="ECO:0000313" key="5">
    <source>
        <dbReference type="Proteomes" id="UP001189429"/>
    </source>
</evidence>
<dbReference type="SUPFAM" id="SSF49562">
    <property type="entry name" value="C2 domain (Calcium/lipid-binding domain, CaLB)"/>
    <property type="match status" value="1"/>
</dbReference>
<keyword evidence="5" id="KW-1185">Reference proteome</keyword>
<dbReference type="InterPro" id="IPR000008">
    <property type="entry name" value="C2_dom"/>
</dbReference>
<accession>A0ABN9REG2</accession>
<dbReference type="Gene3D" id="2.60.40.150">
    <property type="entry name" value="C2 domain"/>
    <property type="match status" value="1"/>
</dbReference>
<reference evidence="4" key="1">
    <citation type="submission" date="2023-10" db="EMBL/GenBank/DDBJ databases">
        <authorList>
            <person name="Chen Y."/>
            <person name="Shah S."/>
            <person name="Dougan E. K."/>
            <person name="Thang M."/>
            <person name="Chan C."/>
        </authorList>
    </citation>
    <scope>NUCLEOTIDE SEQUENCE [LARGE SCALE GENOMIC DNA]</scope>
</reference>
<dbReference type="PRINTS" id="PR00360">
    <property type="entry name" value="C2DOMAIN"/>
</dbReference>
<name>A0ABN9REG2_9DINO</name>
<sequence>MAARVYGKRQNVAVTRLDGKGPKTTTCAQRIEEFTTRERKQLTLSEIQVLDVENLFRTQDIDGAGMLCRGSLTETLRTVGLEDRLGEQAFRTTVRLAFDAFSADSHFLSMTEFKQLYYLMSIRFPELLPRQPFLKICILSAKGLPALDMGGKSDPFTSVQVVGKERSKMKTRYIEKTLDPVWSEEFDDRFCYEQGDALEFCVFDWDKGNRSELIGKARLASSEFHKQGGFQGDLKLTDLPSADFRGPVPTLRVRVLVRELEAPPLERSAAGQLVPGQWASSESLPPRRNSGLSRARAVAHFAAAGGGLTEGTAPLLAPDQGVAPVAGRAAVAGGAPE</sequence>
<proteinExistence type="predicted"/>
<dbReference type="Proteomes" id="UP001189429">
    <property type="component" value="Unassembled WGS sequence"/>
</dbReference>
<dbReference type="PANTHER" id="PTHR45911">
    <property type="entry name" value="C2 DOMAIN-CONTAINING PROTEIN"/>
    <property type="match status" value="1"/>
</dbReference>
<dbReference type="PROSITE" id="PS50004">
    <property type="entry name" value="C2"/>
    <property type="match status" value="1"/>
</dbReference>
<evidence type="ECO:0000256" key="1">
    <source>
        <dbReference type="ARBA" id="ARBA00022723"/>
    </source>
</evidence>
<evidence type="ECO:0000313" key="4">
    <source>
        <dbReference type="EMBL" id="CAK0816051.1"/>
    </source>
</evidence>
<dbReference type="Pfam" id="PF00168">
    <property type="entry name" value="C2"/>
    <property type="match status" value="1"/>
</dbReference>
<evidence type="ECO:0000256" key="2">
    <source>
        <dbReference type="ARBA" id="ARBA00022837"/>
    </source>
</evidence>
<evidence type="ECO:0000259" key="3">
    <source>
        <dbReference type="PROSITE" id="PS50004"/>
    </source>
</evidence>
<keyword evidence="2" id="KW-0106">Calcium</keyword>
<gene>
    <name evidence="4" type="ORF">PCOR1329_LOCUS19133</name>
</gene>
<protein>
    <recommendedName>
        <fullName evidence="3">C2 domain-containing protein</fullName>
    </recommendedName>
</protein>
<dbReference type="SMART" id="SM00239">
    <property type="entry name" value="C2"/>
    <property type="match status" value="1"/>
</dbReference>
<dbReference type="InterPro" id="IPR035892">
    <property type="entry name" value="C2_domain_sf"/>
</dbReference>
<organism evidence="4 5">
    <name type="scientific">Prorocentrum cordatum</name>
    <dbReference type="NCBI Taxonomy" id="2364126"/>
    <lineage>
        <taxon>Eukaryota</taxon>
        <taxon>Sar</taxon>
        <taxon>Alveolata</taxon>
        <taxon>Dinophyceae</taxon>
        <taxon>Prorocentrales</taxon>
        <taxon>Prorocentraceae</taxon>
        <taxon>Prorocentrum</taxon>
    </lineage>
</organism>
<keyword evidence="1" id="KW-0479">Metal-binding</keyword>
<dbReference type="EMBL" id="CAUYUJ010006080">
    <property type="protein sequence ID" value="CAK0816051.1"/>
    <property type="molecule type" value="Genomic_DNA"/>
</dbReference>
<dbReference type="CDD" id="cd00030">
    <property type="entry name" value="C2"/>
    <property type="match status" value="1"/>
</dbReference>
<comment type="caution">
    <text evidence="4">The sequence shown here is derived from an EMBL/GenBank/DDBJ whole genome shotgun (WGS) entry which is preliminary data.</text>
</comment>
<feature type="domain" description="C2" evidence="3">
    <location>
        <begin position="114"/>
        <end position="234"/>
    </location>
</feature>